<dbReference type="GO" id="GO:0016020">
    <property type="term" value="C:membrane"/>
    <property type="evidence" value="ECO:0007669"/>
    <property type="project" value="UniProtKB-SubCell"/>
</dbReference>
<proteinExistence type="inferred from homology"/>
<dbReference type="GO" id="GO:0046474">
    <property type="term" value="P:glycerophospholipid biosynthetic process"/>
    <property type="evidence" value="ECO:0007669"/>
    <property type="project" value="TreeGrafter"/>
</dbReference>
<accession>A0A344UUG5</accession>
<keyword evidence="10" id="KW-1208">Phospholipid metabolism</keyword>
<evidence type="ECO:0000256" key="12">
    <source>
        <dbReference type="SAM" id="Phobius"/>
    </source>
</evidence>
<dbReference type="InterPro" id="IPR043130">
    <property type="entry name" value="CDP-OH_PTrfase_TM_dom"/>
</dbReference>
<name>A0A344UUG5_9ACTN</name>
<evidence type="ECO:0000256" key="9">
    <source>
        <dbReference type="ARBA" id="ARBA00023209"/>
    </source>
</evidence>
<dbReference type="PANTHER" id="PTHR14269">
    <property type="entry name" value="CDP-DIACYLGLYCEROL--GLYCEROL-3-PHOSPHATE 3-PHOSPHATIDYLTRANSFERASE-RELATED"/>
    <property type="match status" value="1"/>
</dbReference>
<dbReference type="EMBL" id="CP025198">
    <property type="protein sequence ID" value="AXE38913.1"/>
    <property type="molecule type" value="Genomic_DNA"/>
</dbReference>
<reference evidence="13 14" key="1">
    <citation type="submission" date="2017-12" db="EMBL/GenBank/DDBJ databases">
        <title>The whole genome sequence of the Acidipropionibacterium virtanenii sp. nov. type strain JS278.</title>
        <authorList>
            <person name="Laine P."/>
            <person name="Deptula P."/>
            <person name="Varmanen P."/>
            <person name="Auvinen P."/>
        </authorList>
    </citation>
    <scope>NUCLEOTIDE SEQUENCE [LARGE SCALE GENOMIC DNA]</scope>
    <source>
        <strain evidence="13 14">JS278</strain>
    </source>
</reference>
<keyword evidence="3" id="KW-0444">Lipid biosynthesis</keyword>
<dbReference type="InterPro" id="IPR004570">
    <property type="entry name" value="Phosphatidylglycerol_P_synth"/>
</dbReference>
<keyword evidence="14" id="KW-1185">Reference proteome</keyword>
<keyword evidence="7" id="KW-0443">Lipid metabolism</keyword>
<dbReference type="InterPro" id="IPR050324">
    <property type="entry name" value="CDP-alcohol_PTase-I"/>
</dbReference>
<evidence type="ECO:0000313" key="13">
    <source>
        <dbReference type="EMBL" id="AXE38913.1"/>
    </source>
</evidence>
<keyword evidence="4 11" id="KW-0808">Transferase</keyword>
<feature type="transmembrane region" description="Helical" evidence="12">
    <location>
        <begin position="160"/>
        <end position="180"/>
    </location>
</feature>
<evidence type="ECO:0000256" key="4">
    <source>
        <dbReference type="ARBA" id="ARBA00022679"/>
    </source>
</evidence>
<dbReference type="KEGG" id="acij:JS278_01750"/>
<evidence type="ECO:0000256" key="10">
    <source>
        <dbReference type="ARBA" id="ARBA00023264"/>
    </source>
</evidence>
<dbReference type="GO" id="GO:0008444">
    <property type="term" value="F:CDP-diacylglycerol-glycerol-3-phosphate 3-phosphatidyltransferase activity"/>
    <property type="evidence" value="ECO:0007669"/>
    <property type="project" value="UniProtKB-EC"/>
</dbReference>
<comment type="similarity">
    <text evidence="2 11">Belongs to the CDP-alcohol phosphatidyltransferase class-I family.</text>
</comment>
<evidence type="ECO:0000256" key="2">
    <source>
        <dbReference type="ARBA" id="ARBA00010441"/>
    </source>
</evidence>
<evidence type="ECO:0000256" key="11">
    <source>
        <dbReference type="RuleBase" id="RU003750"/>
    </source>
</evidence>
<dbReference type="Pfam" id="PF01066">
    <property type="entry name" value="CDP-OH_P_transf"/>
    <property type="match status" value="1"/>
</dbReference>
<evidence type="ECO:0000256" key="1">
    <source>
        <dbReference type="ARBA" id="ARBA00004141"/>
    </source>
</evidence>
<dbReference type="PANTHER" id="PTHR14269:SF62">
    <property type="entry name" value="CDP-DIACYLGLYCEROL--GLYCEROL-3-PHOSPHATE 3-PHOSPHATIDYLTRANSFERASE 1, CHLOROPLASTIC"/>
    <property type="match status" value="1"/>
</dbReference>
<organism evidence="13 14">
    <name type="scientific">Acidipropionibacterium virtanenii</name>
    <dbReference type="NCBI Taxonomy" id="2057246"/>
    <lineage>
        <taxon>Bacteria</taxon>
        <taxon>Bacillati</taxon>
        <taxon>Actinomycetota</taxon>
        <taxon>Actinomycetes</taxon>
        <taxon>Propionibacteriales</taxon>
        <taxon>Propionibacteriaceae</taxon>
        <taxon>Acidipropionibacterium</taxon>
    </lineage>
</organism>
<dbReference type="RefSeq" id="WP_114044850.1">
    <property type="nucleotide sequence ID" value="NZ_CP025198.1"/>
</dbReference>
<gene>
    <name evidence="13" type="primary">pgsA1</name>
    <name evidence="13" type="ORF">JS278_01750</name>
</gene>
<keyword evidence="5 12" id="KW-0812">Transmembrane</keyword>
<dbReference type="EC" id="2.7.8.5" evidence="13"/>
<dbReference type="PIRSF" id="PIRSF000847">
    <property type="entry name" value="Phos_ph_gly_syn"/>
    <property type="match status" value="1"/>
</dbReference>
<evidence type="ECO:0000256" key="5">
    <source>
        <dbReference type="ARBA" id="ARBA00022692"/>
    </source>
</evidence>
<keyword evidence="6 12" id="KW-1133">Transmembrane helix</keyword>
<feature type="transmembrane region" description="Helical" evidence="12">
    <location>
        <begin position="12"/>
        <end position="33"/>
    </location>
</feature>
<evidence type="ECO:0000256" key="6">
    <source>
        <dbReference type="ARBA" id="ARBA00022989"/>
    </source>
</evidence>
<dbReference type="UniPathway" id="UPA00085"/>
<evidence type="ECO:0000256" key="8">
    <source>
        <dbReference type="ARBA" id="ARBA00023136"/>
    </source>
</evidence>
<feature type="transmembrane region" description="Helical" evidence="12">
    <location>
        <begin position="128"/>
        <end position="154"/>
    </location>
</feature>
<dbReference type="AlphaFoldDB" id="A0A344UUG5"/>
<dbReference type="Proteomes" id="UP000251995">
    <property type="component" value="Chromosome"/>
</dbReference>
<evidence type="ECO:0000313" key="14">
    <source>
        <dbReference type="Proteomes" id="UP000251995"/>
    </source>
</evidence>
<dbReference type="InterPro" id="IPR048254">
    <property type="entry name" value="CDP_ALCOHOL_P_TRANSF_CS"/>
</dbReference>
<evidence type="ECO:0000256" key="7">
    <source>
        <dbReference type="ARBA" id="ARBA00023098"/>
    </source>
</evidence>
<dbReference type="PROSITE" id="PS00379">
    <property type="entry name" value="CDP_ALCOHOL_P_TRANSF"/>
    <property type="match status" value="1"/>
</dbReference>
<keyword evidence="9" id="KW-0594">Phospholipid biosynthesis</keyword>
<keyword evidence="8 12" id="KW-0472">Membrane</keyword>
<comment type="subcellular location">
    <subcellularLocation>
        <location evidence="1">Membrane</location>
        <topology evidence="1">Multi-pass membrane protein</topology>
    </subcellularLocation>
</comment>
<sequence>MTTSYDTDRFCTVPNGLSILRLLGVPVFLWLVLGPRADGWAVLVLAAAGLSDWLDGKIARRWHQVSRAGQILDPAADRLYILSTIVALMVRDVVPAWLVVVLVARDLVLLAQVPVLRTRGFTSLPVHFVGKAATFCLLYSFPLVLLGQLGAGIWTVARVIGWAFAIWGTVLYWWAGLLYARQTWHIRTTLPRVTRRGQVGR</sequence>
<dbReference type="OrthoDB" id="9796672at2"/>
<protein>
    <submittedName>
        <fullName evidence="13">CDP-diacylglycerol--glycerol-3-phosphate 3-phosphatidyl-transferase 1</fullName>
        <ecNumber evidence="13">2.7.8.5</ecNumber>
    </submittedName>
</protein>
<dbReference type="Gene3D" id="1.20.120.1760">
    <property type="match status" value="1"/>
</dbReference>
<evidence type="ECO:0000256" key="3">
    <source>
        <dbReference type="ARBA" id="ARBA00022516"/>
    </source>
</evidence>
<dbReference type="InterPro" id="IPR000462">
    <property type="entry name" value="CDP-OH_P_trans"/>
</dbReference>